<dbReference type="EMBL" id="HBUF01119671">
    <property type="protein sequence ID" value="CAG6641906.1"/>
    <property type="molecule type" value="Transcribed_RNA"/>
</dbReference>
<proteinExistence type="predicted"/>
<reference evidence="1" key="1">
    <citation type="submission" date="2021-05" db="EMBL/GenBank/DDBJ databases">
        <authorList>
            <person name="Alioto T."/>
            <person name="Alioto T."/>
            <person name="Gomez Garrido J."/>
        </authorList>
    </citation>
    <scope>NUCLEOTIDE SEQUENCE</scope>
</reference>
<protein>
    <submittedName>
        <fullName evidence="1">Uncharacterized protein</fullName>
    </submittedName>
</protein>
<dbReference type="AlphaFoldDB" id="A0A8D8R2T2"/>
<evidence type="ECO:0000313" key="1">
    <source>
        <dbReference type="EMBL" id="CAG6641906.1"/>
    </source>
</evidence>
<organism evidence="1">
    <name type="scientific">Cacopsylla melanoneura</name>
    <dbReference type="NCBI Taxonomy" id="428564"/>
    <lineage>
        <taxon>Eukaryota</taxon>
        <taxon>Metazoa</taxon>
        <taxon>Ecdysozoa</taxon>
        <taxon>Arthropoda</taxon>
        <taxon>Hexapoda</taxon>
        <taxon>Insecta</taxon>
        <taxon>Pterygota</taxon>
        <taxon>Neoptera</taxon>
        <taxon>Paraneoptera</taxon>
        <taxon>Hemiptera</taxon>
        <taxon>Sternorrhyncha</taxon>
        <taxon>Psylloidea</taxon>
        <taxon>Psyllidae</taxon>
        <taxon>Psyllinae</taxon>
        <taxon>Cacopsylla</taxon>
    </lineage>
</organism>
<name>A0A8D8R2T2_9HEMI</name>
<accession>A0A8D8R2T2</accession>
<sequence length="162" mass="18137">MCWGVCPILRPTCDSGPCLSLTHSYPRSCGPWFCRMVSSLTPLLGAWSCGRSSRSGQFSLWAFWCSWRVCPLSCTRSVYIGWSSSPSSIPVSAMHSNPSRLKSFSLWPKPLGTNKSQPPPPPFLAPGAKHPICSPWSYPHTQLIHHRVLLHTFNIFSLNFQF</sequence>